<evidence type="ECO:0000259" key="2">
    <source>
        <dbReference type="PROSITE" id="PS50006"/>
    </source>
</evidence>
<dbReference type="EMBL" id="JACHXS010000003">
    <property type="protein sequence ID" value="MBB3221228.1"/>
    <property type="molecule type" value="Genomic_DNA"/>
</dbReference>
<dbReference type="PROSITE" id="PS50006">
    <property type="entry name" value="FHA_DOMAIN"/>
    <property type="match status" value="1"/>
</dbReference>
<comment type="caution">
    <text evidence="3">The sequence shown here is derived from an EMBL/GenBank/DDBJ whole genome shotgun (WGS) entry which is preliminary data.</text>
</comment>
<dbReference type="AlphaFoldDB" id="A0A7W5E9V5"/>
<dbReference type="Pfam" id="PF20232">
    <property type="entry name" value="T6SS_FHA_C"/>
    <property type="match status" value="1"/>
</dbReference>
<dbReference type="Gene3D" id="2.60.200.20">
    <property type="match status" value="1"/>
</dbReference>
<protein>
    <submittedName>
        <fullName evidence="3">FHA domain-containing protein/type VI secretion system protein</fullName>
    </submittedName>
</protein>
<reference evidence="3 4" key="1">
    <citation type="submission" date="2020-08" db="EMBL/GenBank/DDBJ databases">
        <title>Genomic Encyclopedia of Type Strains, Phase III (KMG-III): the genomes of soil and plant-associated and newly described type strains.</title>
        <authorList>
            <person name="Whitman W."/>
        </authorList>
    </citation>
    <scope>NUCLEOTIDE SEQUENCE [LARGE SCALE GENOMIC DNA]</scope>
    <source>
        <strain evidence="3 4">CECT 7753</strain>
    </source>
</reference>
<feature type="domain" description="FHA" evidence="2">
    <location>
        <begin position="38"/>
        <end position="88"/>
    </location>
</feature>
<evidence type="ECO:0000313" key="3">
    <source>
        <dbReference type="EMBL" id="MBB3221228.1"/>
    </source>
</evidence>
<dbReference type="Proteomes" id="UP000584325">
    <property type="component" value="Unassembled WGS sequence"/>
</dbReference>
<organism evidence="3 4">
    <name type="scientific">Pseudoduganella umbonata</name>
    <dbReference type="NCBI Taxonomy" id="864828"/>
    <lineage>
        <taxon>Bacteria</taxon>
        <taxon>Pseudomonadati</taxon>
        <taxon>Pseudomonadota</taxon>
        <taxon>Betaproteobacteria</taxon>
        <taxon>Burkholderiales</taxon>
        <taxon>Oxalobacteraceae</taxon>
        <taxon>Telluria group</taxon>
        <taxon>Pseudoduganella</taxon>
    </lineage>
</organism>
<dbReference type="InterPro" id="IPR017735">
    <property type="entry name" value="T6SS_FHA"/>
</dbReference>
<dbReference type="SUPFAM" id="SSF49879">
    <property type="entry name" value="SMAD/FHA domain"/>
    <property type="match status" value="1"/>
</dbReference>
<dbReference type="InterPro" id="IPR000253">
    <property type="entry name" value="FHA_dom"/>
</dbReference>
<dbReference type="InterPro" id="IPR008984">
    <property type="entry name" value="SMAD_FHA_dom_sf"/>
</dbReference>
<proteinExistence type="predicted"/>
<dbReference type="CDD" id="cd00060">
    <property type="entry name" value="FHA"/>
    <property type="match status" value="1"/>
</dbReference>
<gene>
    <name evidence="3" type="ORF">FHS02_002035</name>
</gene>
<dbReference type="NCBIfam" id="TIGR03354">
    <property type="entry name" value="VI_FHA"/>
    <property type="match status" value="1"/>
</dbReference>
<dbReference type="RefSeq" id="WP_217496917.1">
    <property type="nucleotide sequence ID" value="NZ_CP040017.1"/>
</dbReference>
<evidence type="ECO:0000256" key="1">
    <source>
        <dbReference type="SAM" id="MobiDB-lite"/>
    </source>
</evidence>
<accession>A0A7W5E9V5</accession>
<dbReference type="Pfam" id="PF00498">
    <property type="entry name" value="FHA"/>
    <property type="match status" value="1"/>
</dbReference>
<dbReference type="InterPro" id="IPR046883">
    <property type="entry name" value="T6SS_FHA_C"/>
</dbReference>
<feature type="region of interest" description="Disordered" evidence="1">
    <location>
        <begin position="460"/>
        <end position="479"/>
    </location>
</feature>
<evidence type="ECO:0000313" key="4">
    <source>
        <dbReference type="Proteomes" id="UP000584325"/>
    </source>
</evidence>
<sequence>MRTTTSGGGAAGLVLRVRSHRGAPPPADLEVHFDAAGGTIGRAAGNLMVLEDTRKYISRVHAAVMLADGCFHLSDQGANPSLVNGRPLAPGATTALAEGDVVAIGDYLLDVAVVAAPVEADPMATMIGAPAAVPAPPPSPALPVSSPRLFSAAPAAHRDALAMASILNADGGTPPADPLALLPDGLALAAVPSRGPFAPAALHDHLPPERQAYVAAIPPDYDPMASLLVAGRATVPAAPPAAVIQEPVSAPAFLPVAAGASGPPARGDEVLGALLEGLGLPQLRSSRAPEDLARLAGTMLRAITRGTMEVLAARALTKRESRIDMTMIAARANNPLKFLPDADSALAQMLGADAPGYLPAQAAIGAAFDDLKAHELAVIAGMRAALAVVVGRFDPARAEQRVAASGRLGRLLPARRKARLWDSMVASYGELVRDADEDLQRLFAEKFSVAYQEQVERMRVRPASQPQPFETAASRHVVE</sequence>
<name>A0A7W5E9V5_9BURK</name>